<sequence length="81" mass="8969">MNRPYETHRPGPDLAALGAEFVYVKPVAVSSLPENLREQAGELETIFAVHDAEGQQLALVADRNLAFVLARQYDRVPVTVH</sequence>
<dbReference type="Proteomes" id="UP000019666">
    <property type="component" value="Unassembled WGS sequence"/>
</dbReference>
<dbReference type="HOGENOM" id="CLU_181511_2_0_5"/>
<evidence type="ECO:0000313" key="2">
    <source>
        <dbReference type="Proteomes" id="UP000019666"/>
    </source>
</evidence>
<proteinExistence type="predicted"/>
<name>A0A017HTF7_9RHOB</name>
<dbReference type="OrthoDB" id="7205167at2"/>
<dbReference type="EMBL" id="AOSK01000024">
    <property type="protein sequence ID" value="EYD77590.1"/>
    <property type="molecule type" value="Genomic_DNA"/>
</dbReference>
<keyword evidence="2" id="KW-1185">Reference proteome</keyword>
<dbReference type="STRING" id="442562.Rumeso_00756"/>
<reference evidence="1 2" key="1">
    <citation type="submission" date="2013-02" db="EMBL/GenBank/DDBJ databases">
        <authorList>
            <person name="Fiebig A."/>
            <person name="Goeker M."/>
            <person name="Klenk H.-P.P."/>
        </authorList>
    </citation>
    <scope>NUCLEOTIDE SEQUENCE [LARGE SCALE GENOMIC DNA]</scope>
    <source>
        <strain evidence="1 2">DSM 19309</strain>
    </source>
</reference>
<accession>A0A017HTF7</accession>
<organism evidence="1 2">
    <name type="scientific">Rubellimicrobium mesophilum DSM 19309</name>
    <dbReference type="NCBI Taxonomy" id="442562"/>
    <lineage>
        <taxon>Bacteria</taxon>
        <taxon>Pseudomonadati</taxon>
        <taxon>Pseudomonadota</taxon>
        <taxon>Alphaproteobacteria</taxon>
        <taxon>Rhodobacterales</taxon>
        <taxon>Roseobacteraceae</taxon>
        <taxon>Rubellimicrobium</taxon>
    </lineage>
</organism>
<evidence type="ECO:0008006" key="3">
    <source>
        <dbReference type="Google" id="ProtNLM"/>
    </source>
</evidence>
<dbReference type="InterPro" id="IPR009531">
    <property type="entry name" value="DUF1150"/>
</dbReference>
<comment type="caution">
    <text evidence="1">The sequence shown here is derived from an EMBL/GenBank/DDBJ whole genome shotgun (WGS) entry which is preliminary data.</text>
</comment>
<dbReference type="RefSeq" id="WP_082484158.1">
    <property type="nucleotide sequence ID" value="NZ_KK088593.1"/>
</dbReference>
<evidence type="ECO:0000313" key="1">
    <source>
        <dbReference type="EMBL" id="EYD77590.1"/>
    </source>
</evidence>
<dbReference type="PATRIC" id="fig|442562.3.peg.750"/>
<gene>
    <name evidence="1" type="ORF">Rumeso_00756</name>
</gene>
<protein>
    <recommendedName>
        <fullName evidence="3">DUF1150 family protein</fullName>
    </recommendedName>
</protein>
<dbReference type="Pfam" id="PF06620">
    <property type="entry name" value="DUF1150"/>
    <property type="match status" value="1"/>
</dbReference>
<dbReference type="AlphaFoldDB" id="A0A017HTF7"/>